<protein>
    <submittedName>
        <fullName evidence="1">Uncharacterized protein</fullName>
    </submittedName>
</protein>
<accession>A0A2T4CGD5</accession>
<keyword evidence="2" id="KW-1185">Reference proteome</keyword>
<evidence type="ECO:0000313" key="1">
    <source>
        <dbReference type="EMBL" id="PTB80603.1"/>
    </source>
</evidence>
<organism evidence="1 2">
    <name type="scientific">Trichoderma longibrachiatum ATCC 18648</name>
    <dbReference type="NCBI Taxonomy" id="983965"/>
    <lineage>
        <taxon>Eukaryota</taxon>
        <taxon>Fungi</taxon>
        <taxon>Dikarya</taxon>
        <taxon>Ascomycota</taxon>
        <taxon>Pezizomycotina</taxon>
        <taxon>Sordariomycetes</taxon>
        <taxon>Hypocreomycetidae</taxon>
        <taxon>Hypocreales</taxon>
        <taxon>Hypocreaceae</taxon>
        <taxon>Trichoderma</taxon>
    </lineage>
</organism>
<evidence type="ECO:0000313" key="2">
    <source>
        <dbReference type="Proteomes" id="UP000240760"/>
    </source>
</evidence>
<sequence length="171" mass="18480">MKAKAFGISKRNAGPPNKLVPSSISQGTPELVLSGAPVGHIASRCYTNLLTAQHVLGEGVFTFGSLGTPCLPRRLSSARRHQGPWGDPLAPAVIRASTAAVWFGSTNGGRTKGPRGPYRGSLCHHARRIVASRMSRGTSGCRAMFEVDERGRDVRMFRRPDPHQDGPKRRD</sequence>
<reference evidence="1 2" key="1">
    <citation type="submission" date="2016-07" db="EMBL/GenBank/DDBJ databases">
        <title>Multiple horizontal gene transfer events from other fungi enriched the ability of initially mycotrophic Trichoderma (Ascomycota) to feed on dead plant biomass.</title>
        <authorList>
            <consortium name="DOE Joint Genome Institute"/>
            <person name="Aerts A."/>
            <person name="Atanasova L."/>
            <person name="Chenthamara K."/>
            <person name="Zhang J."/>
            <person name="Grujic M."/>
            <person name="Henrissat B."/>
            <person name="Kuo A."/>
            <person name="Salamov A."/>
            <person name="Lipzen A."/>
            <person name="Labutti K."/>
            <person name="Barry K."/>
            <person name="Miao Y."/>
            <person name="Rahimi M.J."/>
            <person name="Shen Q."/>
            <person name="Grigoriev I.V."/>
            <person name="Kubicek C.P."/>
            <person name="Druzhinina I.S."/>
        </authorList>
    </citation>
    <scope>NUCLEOTIDE SEQUENCE [LARGE SCALE GENOMIC DNA]</scope>
    <source>
        <strain evidence="1 2">ATCC 18648</strain>
    </source>
</reference>
<dbReference type="AlphaFoldDB" id="A0A2T4CGD5"/>
<dbReference type="EMBL" id="KZ679127">
    <property type="protein sequence ID" value="PTB80603.1"/>
    <property type="molecule type" value="Genomic_DNA"/>
</dbReference>
<gene>
    <name evidence="1" type="ORF">M440DRAFT_198846</name>
</gene>
<dbReference type="Proteomes" id="UP000240760">
    <property type="component" value="Unassembled WGS sequence"/>
</dbReference>
<name>A0A2T4CGD5_TRILO</name>
<proteinExistence type="predicted"/>